<feature type="transmembrane region" description="Helical" evidence="13">
    <location>
        <begin position="172"/>
        <end position="195"/>
    </location>
</feature>
<comment type="catalytic activity">
    <reaction evidence="10 12">
        <text>[thioredoxin]-disulfide + L-methionine + H2O = L-methionine (S)-S-oxide + [thioredoxin]-dithiol</text>
        <dbReference type="Rhea" id="RHEA:19993"/>
        <dbReference type="Rhea" id="RHEA-COMP:10698"/>
        <dbReference type="Rhea" id="RHEA-COMP:10700"/>
        <dbReference type="ChEBI" id="CHEBI:15377"/>
        <dbReference type="ChEBI" id="CHEBI:29950"/>
        <dbReference type="ChEBI" id="CHEBI:50058"/>
        <dbReference type="ChEBI" id="CHEBI:57844"/>
        <dbReference type="ChEBI" id="CHEBI:58772"/>
        <dbReference type="EC" id="1.8.4.11"/>
    </reaction>
</comment>
<dbReference type="SUPFAM" id="SSF51316">
    <property type="entry name" value="Mss4-like"/>
    <property type="match status" value="1"/>
</dbReference>
<organism evidence="15 16">
    <name type="scientific">Fontibacillus phaseoli</name>
    <dbReference type="NCBI Taxonomy" id="1416533"/>
    <lineage>
        <taxon>Bacteria</taxon>
        <taxon>Bacillati</taxon>
        <taxon>Bacillota</taxon>
        <taxon>Bacilli</taxon>
        <taxon>Bacillales</taxon>
        <taxon>Paenibacillaceae</taxon>
        <taxon>Fontibacillus</taxon>
    </lineage>
</organism>
<evidence type="ECO:0000256" key="12">
    <source>
        <dbReference type="HAMAP-Rule" id="MF_01401"/>
    </source>
</evidence>
<keyword evidence="13" id="KW-0812">Transmembrane</keyword>
<evidence type="ECO:0000256" key="2">
    <source>
        <dbReference type="ARBA" id="ARBA00007174"/>
    </source>
</evidence>
<evidence type="ECO:0000256" key="13">
    <source>
        <dbReference type="SAM" id="Phobius"/>
    </source>
</evidence>
<dbReference type="GO" id="GO:0006979">
    <property type="term" value="P:response to oxidative stress"/>
    <property type="evidence" value="ECO:0007669"/>
    <property type="project" value="InterPro"/>
</dbReference>
<dbReference type="InterPro" id="IPR028427">
    <property type="entry name" value="Met_Sox_Rdtase_MsrB"/>
</dbReference>
<feature type="transmembrane region" description="Helical" evidence="13">
    <location>
        <begin position="117"/>
        <end position="138"/>
    </location>
</feature>
<dbReference type="HAMAP" id="MF_01400">
    <property type="entry name" value="MsrB"/>
    <property type="match status" value="1"/>
</dbReference>
<keyword evidence="13" id="KW-0472">Membrane</keyword>
<protein>
    <recommendedName>
        <fullName evidence="11 12">Multifunctional fusion protein</fullName>
    </recommendedName>
    <domain>
        <recommendedName>
            <fullName evidence="12">Peptide methionine sulfoxide reductase MsrA</fullName>
            <shortName evidence="12">Protein-methionine-S-oxide reductase</shortName>
            <ecNumber evidence="12">1.8.4.11</ecNumber>
        </recommendedName>
        <alternativeName>
            <fullName evidence="12">Peptide-methionine (S)-S-oxide reductase</fullName>
            <shortName evidence="12">Peptide Met(O) reductase</shortName>
        </alternativeName>
    </domain>
    <domain>
        <recommendedName>
            <fullName evidence="11">Peptide methionine sulfoxide reductase MsrB</fullName>
            <ecNumber evidence="11">1.8.4.12</ecNumber>
        </recommendedName>
        <alternativeName>
            <fullName evidence="11">Peptide-methionine (R)-S-oxide reductase</fullName>
        </alternativeName>
    </domain>
</protein>
<evidence type="ECO:0000256" key="1">
    <source>
        <dbReference type="ARBA" id="ARBA00005591"/>
    </source>
</evidence>
<dbReference type="EMBL" id="QPJW01000001">
    <property type="protein sequence ID" value="RCX23097.1"/>
    <property type="molecule type" value="Genomic_DNA"/>
</dbReference>
<keyword evidence="5 11" id="KW-0560">Oxidoreductase</keyword>
<dbReference type="GO" id="GO:0005737">
    <property type="term" value="C:cytoplasm"/>
    <property type="evidence" value="ECO:0007669"/>
    <property type="project" value="TreeGrafter"/>
</dbReference>
<evidence type="ECO:0000256" key="9">
    <source>
        <dbReference type="ARBA" id="ARBA00048488"/>
    </source>
</evidence>
<dbReference type="Pfam" id="PF01641">
    <property type="entry name" value="SelR"/>
    <property type="match status" value="1"/>
</dbReference>
<evidence type="ECO:0000313" key="15">
    <source>
        <dbReference type="EMBL" id="RCX23097.1"/>
    </source>
</evidence>
<dbReference type="FunFam" id="3.30.1060.10:FF:000003">
    <property type="entry name" value="Peptide methionine sulfoxide reductase MsrA"/>
    <property type="match status" value="1"/>
</dbReference>
<feature type="transmembrane region" description="Helical" evidence="13">
    <location>
        <begin position="62"/>
        <end position="85"/>
    </location>
</feature>
<comment type="caution">
    <text evidence="15">The sequence shown here is derived from an EMBL/GenBank/DDBJ whole genome shotgun (WGS) entry which is preliminary data.</text>
</comment>
<dbReference type="SUPFAM" id="SSF55068">
    <property type="entry name" value="Peptide methionine sulfoxide reductase"/>
    <property type="match status" value="1"/>
</dbReference>
<comment type="similarity">
    <text evidence="3">In the C-terminal section; belongs to the MsrB Met sulfoxide reductase family.</text>
</comment>
<dbReference type="NCBIfam" id="TIGR00357">
    <property type="entry name" value="peptide-methionine (R)-S-oxide reductase MsrB"/>
    <property type="match status" value="1"/>
</dbReference>
<evidence type="ECO:0000256" key="3">
    <source>
        <dbReference type="ARBA" id="ARBA00008076"/>
    </source>
</evidence>
<feature type="transmembrane region" description="Helical" evidence="13">
    <location>
        <begin position="145"/>
        <end position="166"/>
    </location>
</feature>
<dbReference type="Pfam" id="PF01625">
    <property type="entry name" value="PMSR"/>
    <property type="match status" value="1"/>
</dbReference>
<dbReference type="EC" id="1.8.4.11" evidence="12"/>
<dbReference type="NCBIfam" id="TIGR00401">
    <property type="entry name" value="msrA"/>
    <property type="match status" value="1"/>
</dbReference>
<dbReference type="Pfam" id="PF09335">
    <property type="entry name" value="VTT_dom"/>
    <property type="match status" value="1"/>
</dbReference>
<dbReference type="Gene3D" id="2.170.150.20">
    <property type="entry name" value="Peptide methionine sulfoxide reductase"/>
    <property type="match status" value="1"/>
</dbReference>
<dbReference type="GO" id="GO:0033743">
    <property type="term" value="F:peptide-methionine (R)-S-oxide reductase activity"/>
    <property type="evidence" value="ECO:0007669"/>
    <property type="project" value="UniProtKB-UniRule"/>
</dbReference>
<dbReference type="EC" id="1.8.4.12" evidence="11"/>
<evidence type="ECO:0000256" key="7">
    <source>
        <dbReference type="ARBA" id="ARBA00024679"/>
    </source>
</evidence>
<keyword evidence="16" id="KW-1185">Reference proteome</keyword>
<comment type="caution">
    <text evidence="11">Lacks conserved residue(s) required for the propagation of feature annotation.</text>
</comment>
<evidence type="ECO:0000256" key="10">
    <source>
        <dbReference type="ARBA" id="ARBA00048782"/>
    </source>
</evidence>
<name>A0A369BRL5_9BACL</name>
<comment type="similarity">
    <text evidence="2 11">Belongs to the MsrB Met sulfoxide reductase family.</text>
</comment>
<comment type="catalytic activity">
    <reaction evidence="9 11">
        <text>L-methionyl-[protein] + [thioredoxin]-disulfide + H2O = L-methionyl-(R)-S-oxide-[protein] + [thioredoxin]-dithiol</text>
        <dbReference type="Rhea" id="RHEA:24164"/>
        <dbReference type="Rhea" id="RHEA-COMP:10698"/>
        <dbReference type="Rhea" id="RHEA-COMP:10700"/>
        <dbReference type="Rhea" id="RHEA-COMP:12313"/>
        <dbReference type="Rhea" id="RHEA-COMP:12314"/>
        <dbReference type="ChEBI" id="CHEBI:15377"/>
        <dbReference type="ChEBI" id="CHEBI:16044"/>
        <dbReference type="ChEBI" id="CHEBI:29950"/>
        <dbReference type="ChEBI" id="CHEBI:45764"/>
        <dbReference type="ChEBI" id="CHEBI:50058"/>
        <dbReference type="EC" id="1.8.4.12"/>
    </reaction>
</comment>
<comment type="similarity">
    <text evidence="4">In the N-terminal section; belongs to the MsrA Met sulfoxide reductase family.</text>
</comment>
<dbReference type="InterPro" id="IPR002569">
    <property type="entry name" value="Met_Sox_Rdtase_MsrA_dom"/>
</dbReference>
<dbReference type="AlphaFoldDB" id="A0A369BRL5"/>
<feature type="domain" description="MsrB" evidence="14">
    <location>
        <begin position="418"/>
        <end position="540"/>
    </location>
</feature>
<comment type="similarity">
    <text evidence="1 12">Belongs to the MsrA Met sulfoxide reductase family.</text>
</comment>
<dbReference type="InterPro" id="IPR002579">
    <property type="entry name" value="Met_Sox_Rdtase_MsrB_dom"/>
</dbReference>
<dbReference type="PANTHER" id="PTHR10173">
    <property type="entry name" value="METHIONINE SULFOXIDE REDUCTASE"/>
    <property type="match status" value="1"/>
</dbReference>
<evidence type="ECO:0000256" key="4">
    <source>
        <dbReference type="ARBA" id="ARBA00011017"/>
    </source>
</evidence>
<evidence type="ECO:0000256" key="8">
    <source>
        <dbReference type="ARBA" id="ARBA00047806"/>
    </source>
</evidence>
<dbReference type="PROSITE" id="PS51790">
    <property type="entry name" value="MSRB"/>
    <property type="match status" value="1"/>
</dbReference>
<dbReference type="HAMAP" id="MF_01401">
    <property type="entry name" value="MsrA"/>
    <property type="match status" value="1"/>
</dbReference>
<dbReference type="InterPro" id="IPR011057">
    <property type="entry name" value="Mss4-like_sf"/>
</dbReference>
<dbReference type="FunFam" id="2.170.150.20:FF:000003">
    <property type="entry name" value="Peptide methionine sulfoxide reductase MsrB"/>
    <property type="match status" value="1"/>
</dbReference>
<dbReference type="Gene3D" id="3.30.1060.10">
    <property type="entry name" value="Peptide methionine sulphoxide reductase MsrA"/>
    <property type="match status" value="1"/>
</dbReference>
<comment type="function">
    <text evidence="7 12">Has an important function as a repair enzyme for proteins that have been inactivated by oxidation. Catalyzes the reversible oxidation-reduction of methionine sulfoxide in proteins to methionine.</text>
</comment>
<dbReference type="GO" id="GO:0033744">
    <property type="term" value="F:L-methionine:thioredoxin-disulfide S-oxidoreductase activity"/>
    <property type="evidence" value="ECO:0007669"/>
    <property type="project" value="RHEA"/>
</dbReference>
<evidence type="ECO:0000313" key="16">
    <source>
        <dbReference type="Proteomes" id="UP000253090"/>
    </source>
</evidence>
<dbReference type="InterPro" id="IPR036509">
    <property type="entry name" value="Met_Sox_Rdtase_MsrA_sf"/>
</dbReference>
<evidence type="ECO:0000256" key="5">
    <source>
        <dbReference type="ARBA" id="ARBA00023002"/>
    </source>
</evidence>
<dbReference type="OrthoDB" id="4174719at2"/>
<dbReference type="GO" id="GO:0030091">
    <property type="term" value="P:protein repair"/>
    <property type="evidence" value="ECO:0007669"/>
    <property type="project" value="InterPro"/>
</dbReference>
<dbReference type="GO" id="GO:0008113">
    <property type="term" value="F:peptide-methionine (S)-S-oxide reductase activity"/>
    <property type="evidence" value="ECO:0007669"/>
    <property type="project" value="UniProtKB-UniRule"/>
</dbReference>
<feature type="transmembrane region" description="Helical" evidence="13">
    <location>
        <begin position="33"/>
        <end position="50"/>
    </location>
</feature>
<keyword evidence="13" id="KW-1133">Transmembrane helix</keyword>
<dbReference type="Proteomes" id="UP000253090">
    <property type="component" value="Unassembled WGS sequence"/>
</dbReference>
<dbReference type="PANTHER" id="PTHR10173:SF59">
    <property type="entry name" value="PEPTIDE METHIONINE SULFOXIDE REDUCTASE MSRA_MSRB"/>
    <property type="match status" value="1"/>
</dbReference>
<comment type="catalytic activity">
    <reaction evidence="8 12">
        <text>L-methionyl-[protein] + [thioredoxin]-disulfide + H2O = L-methionyl-(S)-S-oxide-[protein] + [thioredoxin]-dithiol</text>
        <dbReference type="Rhea" id="RHEA:14217"/>
        <dbReference type="Rhea" id="RHEA-COMP:10698"/>
        <dbReference type="Rhea" id="RHEA-COMP:10700"/>
        <dbReference type="Rhea" id="RHEA-COMP:12313"/>
        <dbReference type="Rhea" id="RHEA-COMP:12315"/>
        <dbReference type="ChEBI" id="CHEBI:15377"/>
        <dbReference type="ChEBI" id="CHEBI:16044"/>
        <dbReference type="ChEBI" id="CHEBI:29950"/>
        <dbReference type="ChEBI" id="CHEBI:44120"/>
        <dbReference type="ChEBI" id="CHEBI:50058"/>
        <dbReference type="EC" id="1.8.4.11"/>
    </reaction>
</comment>
<feature type="active site" description="Nucleophile" evidence="11">
    <location>
        <position position="529"/>
    </location>
</feature>
<sequence length="556" mass="62161">MKKWTALAVYAAAFVIAYIYRDALMEWITGDPPVWSLLALSTLLAVFPLMPYRIVIAAAGYVMGALGGGIVTLIGSTLAGTLFYWGSAYVLRDSARNWAARFKPLEQVTHAIHQRPFAAIVVCKLIPVLPQTPVNIYAGAYGIPFFVYLSASVIGKLPSVFLYAFLGASLMSSPWTALAITALYGLFLLLVLWVYKKKRRGKQAPGFGFREKSDIMEAGITPAVLSANRNGGISMNSLQATGLELATFAGGCFWCMVSPFEELPGIHGITSGYTGGITDNPTYEQVCTGGTGHYEAVQITFDPALFPYGKLLELFWQQIDPTDEGGQFHDRGESYRTAVFYHNEQQRVEAEQSKKELAESGRFDKPIATQILPAARFYVAEEYHQGYHKKNPGHYKRYRKGSGREDFIERHWSGPVNPEELKIKLTPIQYEVTQNSATERPFTGEYWDHTGDGIYVDIVSGEPLFSSRDKYDAGCGWPSFTRPLRDYNIKEKTDSSHFMIRTEVRSREGNSHLGHVFDDGPEPTGLRYCINSAALRFVPKEDLEKKGYGEYKYLFQ</sequence>
<proteinExistence type="inferred from homology"/>
<evidence type="ECO:0000259" key="14">
    <source>
        <dbReference type="PROSITE" id="PS51790"/>
    </source>
</evidence>
<evidence type="ECO:0000256" key="6">
    <source>
        <dbReference type="ARBA" id="ARBA00023268"/>
    </source>
</evidence>
<accession>A0A369BRL5</accession>
<dbReference type="InterPro" id="IPR032816">
    <property type="entry name" value="VTT_dom"/>
</dbReference>
<evidence type="ECO:0000256" key="11">
    <source>
        <dbReference type="HAMAP-Rule" id="MF_01400"/>
    </source>
</evidence>
<keyword evidence="6" id="KW-0511">Multifunctional enzyme</keyword>
<reference evidence="15 16" key="1">
    <citation type="submission" date="2018-07" db="EMBL/GenBank/DDBJ databases">
        <title>Genomic Encyclopedia of Type Strains, Phase III (KMG-III): the genomes of soil and plant-associated and newly described type strains.</title>
        <authorList>
            <person name="Whitman W."/>
        </authorList>
    </citation>
    <scope>NUCLEOTIDE SEQUENCE [LARGE SCALE GENOMIC DNA]</scope>
    <source>
        <strain evidence="15 16">CECT 8333</strain>
    </source>
</reference>
<gene>
    <name evidence="11" type="primary">msrB</name>
    <name evidence="12" type="synonym">msrA</name>
    <name evidence="15" type="ORF">DFP94_101689</name>
</gene>
<feature type="active site" evidence="12">
    <location>
        <position position="252"/>
    </location>
</feature>